<dbReference type="RefSeq" id="XP_049143444.1">
    <property type="nucleotide sequence ID" value="XM_049286301.1"/>
</dbReference>
<keyword evidence="1" id="KW-0812">Transmembrane</keyword>
<proteinExistence type="predicted"/>
<reference evidence="2" key="1">
    <citation type="journal article" date="2021" name="Mol. Plant Microbe Interact.">
        <title>Complete Genome Sequence of the Plant-Pathogenic Fungus Colletotrichum lupini.</title>
        <authorList>
            <person name="Baroncelli R."/>
            <person name="Pensec F."/>
            <person name="Da Lio D."/>
            <person name="Boufleur T."/>
            <person name="Vicente I."/>
            <person name="Sarrocco S."/>
            <person name="Picot A."/>
            <person name="Baraldi E."/>
            <person name="Sukno S."/>
            <person name="Thon M."/>
            <person name="Le Floch G."/>
        </authorList>
    </citation>
    <scope>NUCLEOTIDE SEQUENCE</scope>
    <source>
        <strain evidence="2">IMI 504893</strain>
    </source>
</reference>
<keyword evidence="1" id="KW-0472">Membrane</keyword>
<dbReference type="KEGG" id="clup:CLUP02_07306"/>
<protein>
    <submittedName>
        <fullName evidence="2">Uncharacterized protein</fullName>
    </submittedName>
</protein>
<dbReference type="GeneID" id="73341311"/>
<sequence length="76" mass="8243">MSIASDGGTKMVSSSDYQWSQSSNLLHLKFRILFIPSTSAGVLCSVVVSLVYPITAQDWGRCGQHASWFVAVTFTA</sequence>
<dbReference type="EMBL" id="CP019476">
    <property type="protein sequence ID" value="UQC81820.1"/>
    <property type="molecule type" value="Genomic_DNA"/>
</dbReference>
<accession>A0A9Q8SRM7</accession>
<dbReference type="Proteomes" id="UP000830671">
    <property type="component" value="Chromosome 4"/>
</dbReference>
<keyword evidence="1" id="KW-1133">Transmembrane helix</keyword>
<dbReference type="AlphaFoldDB" id="A0A9Q8SRM7"/>
<name>A0A9Q8SRM7_9PEZI</name>
<feature type="transmembrane region" description="Helical" evidence="1">
    <location>
        <begin position="32"/>
        <end position="52"/>
    </location>
</feature>
<gene>
    <name evidence="2" type="ORF">CLUP02_07306</name>
</gene>
<organism evidence="2 3">
    <name type="scientific">Colletotrichum lupini</name>
    <dbReference type="NCBI Taxonomy" id="145971"/>
    <lineage>
        <taxon>Eukaryota</taxon>
        <taxon>Fungi</taxon>
        <taxon>Dikarya</taxon>
        <taxon>Ascomycota</taxon>
        <taxon>Pezizomycotina</taxon>
        <taxon>Sordariomycetes</taxon>
        <taxon>Hypocreomycetidae</taxon>
        <taxon>Glomerellales</taxon>
        <taxon>Glomerellaceae</taxon>
        <taxon>Colletotrichum</taxon>
        <taxon>Colletotrichum acutatum species complex</taxon>
    </lineage>
</organism>
<evidence type="ECO:0000313" key="3">
    <source>
        <dbReference type="Proteomes" id="UP000830671"/>
    </source>
</evidence>
<keyword evidence="3" id="KW-1185">Reference proteome</keyword>
<evidence type="ECO:0000256" key="1">
    <source>
        <dbReference type="SAM" id="Phobius"/>
    </source>
</evidence>
<evidence type="ECO:0000313" key="2">
    <source>
        <dbReference type="EMBL" id="UQC81820.1"/>
    </source>
</evidence>